<dbReference type="AlphaFoldDB" id="A0A8B6FJ77"/>
<accession>A0A8B6FJ77</accession>
<comment type="caution">
    <text evidence="1">The sequence shown here is derived from an EMBL/GenBank/DDBJ whole genome shotgun (WGS) entry which is preliminary data.</text>
</comment>
<dbReference type="Gene3D" id="2.120.10.30">
    <property type="entry name" value="TolB, C-terminal domain"/>
    <property type="match status" value="1"/>
</dbReference>
<keyword evidence="2" id="KW-1185">Reference proteome</keyword>
<dbReference type="SUPFAM" id="SSF101898">
    <property type="entry name" value="NHL repeat"/>
    <property type="match status" value="1"/>
</dbReference>
<reference evidence="1" key="1">
    <citation type="submission" date="2018-11" db="EMBL/GenBank/DDBJ databases">
        <authorList>
            <person name="Alioto T."/>
            <person name="Alioto T."/>
        </authorList>
    </citation>
    <scope>NUCLEOTIDE SEQUENCE</scope>
</reference>
<dbReference type="InterPro" id="IPR013320">
    <property type="entry name" value="ConA-like_dom_sf"/>
</dbReference>
<dbReference type="SUPFAM" id="SSF49899">
    <property type="entry name" value="Concanavalin A-like lectins/glucanases"/>
    <property type="match status" value="1"/>
</dbReference>
<dbReference type="EMBL" id="UYJE01006964">
    <property type="protein sequence ID" value="VDI50610.1"/>
    <property type="molecule type" value="Genomic_DNA"/>
</dbReference>
<evidence type="ECO:0000313" key="2">
    <source>
        <dbReference type="Proteomes" id="UP000596742"/>
    </source>
</evidence>
<evidence type="ECO:0000313" key="1">
    <source>
        <dbReference type="EMBL" id="VDI50610.1"/>
    </source>
</evidence>
<proteinExistence type="predicted"/>
<name>A0A8B6FJ77_MYTGA</name>
<organism evidence="1 2">
    <name type="scientific">Mytilus galloprovincialis</name>
    <name type="common">Mediterranean mussel</name>
    <dbReference type="NCBI Taxonomy" id="29158"/>
    <lineage>
        <taxon>Eukaryota</taxon>
        <taxon>Metazoa</taxon>
        <taxon>Spiralia</taxon>
        <taxon>Lophotrochozoa</taxon>
        <taxon>Mollusca</taxon>
        <taxon>Bivalvia</taxon>
        <taxon>Autobranchia</taxon>
        <taxon>Pteriomorphia</taxon>
        <taxon>Mytilida</taxon>
        <taxon>Mytiloidea</taxon>
        <taxon>Mytilidae</taxon>
        <taxon>Mytilinae</taxon>
        <taxon>Mytilus</taxon>
    </lineage>
</organism>
<gene>
    <name evidence="1" type="ORF">MGAL_10B040003</name>
</gene>
<sequence>MVETGYPTTEIPILCTENHNICLWIENSIVNGQYINSTVQAALAVTTDQWTSVVLIYDETDCALKLYLDGTLSSQTTDTKPVDLVRVDTVNSFIFTMLHIHIPVPNGKNVQKVKIYKNKNSGTKWFQIIQLCTGNRKKVEEAITASKKLIESEILAIRQQITRHLDLLQDNFNAELNKAVEKSTQQIQSFIASLKNNQTEIDECIEDLESLRNYATDMQTFLGIAQLDTKLRKQEKHLQDCIDGGTLVHAVVSSQLNPLLQNIHKHITSFGKVVIDVIPFQLSLRRSKLIQTQMMKVMVKPKCSVENINLELKTKFKTKAFNVSGCCILPSGKLVVSNNCPSYLTLFAPDGEINRKINCDLSYIYDVACVDDTTVAVVSMTMENIELINMESGKTSTIVRTYSPCCGLTYKDNHFIVSPQKGQIQKIRLEDTKTYGIGSSMTSLNLAALGNTLYSRKRDTNTIVCHNKNGDVLWTYTDTSVLNVPRGITVDEYGNAFVAGNKSKNVVAISSHGRGHKILLSEKDLCGSPWALCYSEKFKSVLVANETDGQAFLYSVNYT</sequence>
<protein>
    <submittedName>
        <fullName evidence="1">Uncharacterized protein</fullName>
    </submittedName>
</protein>
<dbReference type="InterPro" id="IPR011042">
    <property type="entry name" value="6-blade_b-propeller_TolB-like"/>
</dbReference>
<dbReference type="Gene3D" id="2.60.120.200">
    <property type="match status" value="1"/>
</dbReference>
<dbReference type="Proteomes" id="UP000596742">
    <property type="component" value="Unassembled WGS sequence"/>
</dbReference>